<dbReference type="Gene3D" id="1.10.260.40">
    <property type="entry name" value="lambda repressor-like DNA-binding domains"/>
    <property type="match status" value="1"/>
</dbReference>
<dbReference type="AlphaFoldDB" id="A0AAQ3VUQ6"/>
<accession>A0AAQ3VUQ6</accession>
<dbReference type="InterPro" id="IPR001387">
    <property type="entry name" value="Cro/C1-type_HTH"/>
</dbReference>
<evidence type="ECO:0000256" key="1">
    <source>
        <dbReference type="SAM" id="Coils"/>
    </source>
</evidence>
<reference evidence="3" key="1">
    <citation type="submission" date="2017-05" db="EMBL/GenBank/DDBJ databases">
        <authorList>
            <consortium name="The Broad Institute Genomics Platform"/>
            <consortium name="The Broad Institute Genomic Center for Infectious Diseases"/>
            <person name="Earl A."/>
            <person name="Manson A."/>
            <person name="Schwartman J."/>
            <person name="Gilmore M."/>
            <person name="Abouelleil A."/>
            <person name="Cao P."/>
            <person name="Chapman S."/>
            <person name="Cusick C."/>
            <person name="Shea T."/>
            <person name="Young S."/>
            <person name="Neafsey D."/>
            <person name="Nusbaum C."/>
            <person name="Birren B."/>
        </authorList>
    </citation>
    <scope>NUCLEOTIDE SEQUENCE</scope>
    <source>
        <strain evidence="3">9E7_DIV0242</strain>
    </source>
</reference>
<dbReference type="RefSeq" id="WP_339101996.1">
    <property type="nucleotide sequence ID" value="NZ_CP147247.1"/>
</dbReference>
<keyword evidence="1" id="KW-0175">Coiled coil</keyword>
<gene>
    <name evidence="3" type="ORF">A5888_001248</name>
</gene>
<dbReference type="InterPro" id="IPR010982">
    <property type="entry name" value="Lambda_DNA-bd_dom_sf"/>
</dbReference>
<dbReference type="GO" id="GO:0003677">
    <property type="term" value="F:DNA binding"/>
    <property type="evidence" value="ECO:0007669"/>
    <property type="project" value="InterPro"/>
</dbReference>
<reference evidence="3" key="2">
    <citation type="submission" date="2024-03" db="EMBL/GenBank/DDBJ databases">
        <title>The Genome Sequence of Enterococcus sp. DIV0242b.</title>
        <authorList>
            <consortium name="The Broad Institute Genomics Platform"/>
            <consortium name="The Broad Institute Microbial Omics Core"/>
            <consortium name="The Broad Institute Genomic Center for Infectious Diseases"/>
            <person name="Earl A."/>
            <person name="Manson A."/>
            <person name="Gilmore M."/>
            <person name="Schwartman J."/>
            <person name="Shea T."/>
            <person name="Abouelleil A."/>
            <person name="Cao P."/>
            <person name="Chapman S."/>
            <person name="Cusick C."/>
            <person name="Young S."/>
            <person name="Neafsey D."/>
            <person name="Nusbaum C."/>
            <person name="Birren B."/>
        </authorList>
    </citation>
    <scope>NUCLEOTIDE SEQUENCE</scope>
    <source>
        <strain evidence="3">9E7_DIV0242</strain>
    </source>
</reference>
<organism evidence="3 4">
    <name type="scientific">Candidatus Enterococcus clewellii</name>
    <dbReference type="NCBI Taxonomy" id="1834193"/>
    <lineage>
        <taxon>Bacteria</taxon>
        <taxon>Bacillati</taxon>
        <taxon>Bacillota</taxon>
        <taxon>Bacilli</taxon>
        <taxon>Lactobacillales</taxon>
        <taxon>Enterococcaceae</taxon>
        <taxon>Enterococcus</taxon>
    </lineage>
</organism>
<keyword evidence="4" id="KW-1185">Reference proteome</keyword>
<feature type="domain" description="HTH cro/C1-type" evidence="2">
    <location>
        <begin position="20"/>
        <end position="79"/>
    </location>
</feature>
<feature type="coiled-coil region" evidence="1">
    <location>
        <begin position="202"/>
        <end position="229"/>
    </location>
</feature>
<evidence type="ECO:0000259" key="2">
    <source>
        <dbReference type="PROSITE" id="PS50943"/>
    </source>
</evidence>
<dbReference type="EMBL" id="CP147247">
    <property type="protein sequence ID" value="WYJ89526.1"/>
    <property type="molecule type" value="Genomic_DNA"/>
</dbReference>
<proteinExistence type="predicted"/>
<evidence type="ECO:0000313" key="4">
    <source>
        <dbReference type="Proteomes" id="UP000195141"/>
    </source>
</evidence>
<name>A0AAQ3VUQ6_9ENTE</name>
<dbReference type="Proteomes" id="UP000195141">
    <property type="component" value="Chromosome"/>
</dbReference>
<protein>
    <recommendedName>
        <fullName evidence="2">HTH cro/C1-type domain-containing protein</fullName>
    </recommendedName>
</protein>
<sequence>MKNRIALTTNDRKKRTGIEIKKIRKRLKLTQPEFGKIVNQNAEPLGKKIIYGWEHGLFYPSKERFERIAELGNTTVNELKFGTLEDYIMGLIVYRDSIITYRGQDDISLFDYLEESDFQEFRNYWKDIFPSMDDKTKYEVAKNTTVLSIEEGLTHYDLIEIAKNFLSYIENDAADDIITLTNSIKRSLDWFYEDREENTTGYAELRIAMNQLEEKLDSINKEYSKYWKK</sequence>
<dbReference type="PROSITE" id="PS50943">
    <property type="entry name" value="HTH_CROC1"/>
    <property type="match status" value="1"/>
</dbReference>
<dbReference type="SUPFAM" id="SSF47413">
    <property type="entry name" value="lambda repressor-like DNA-binding domains"/>
    <property type="match status" value="1"/>
</dbReference>
<evidence type="ECO:0000313" key="3">
    <source>
        <dbReference type="EMBL" id="WYJ89526.1"/>
    </source>
</evidence>
<dbReference type="CDD" id="cd00093">
    <property type="entry name" value="HTH_XRE"/>
    <property type="match status" value="1"/>
</dbReference>